<feature type="domain" description="EGF-like" evidence="14">
    <location>
        <begin position="314"/>
        <end position="356"/>
    </location>
</feature>
<keyword evidence="8" id="KW-0106">Calcium</keyword>
<dbReference type="AlphaFoldDB" id="A0A6F9DD59"/>
<comment type="caution">
    <text evidence="11">Lacks conserved residue(s) required for the propagation of feature annotation.</text>
</comment>
<evidence type="ECO:0000256" key="12">
    <source>
        <dbReference type="SAM" id="SignalP"/>
    </source>
</evidence>
<dbReference type="PROSITE" id="PS01186">
    <property type="entry name" value="EGF_2"/>
    <property type="match status" value="2"/>
</dbReference>
<keyword evidence="10" id="KW-0325">Glycoprotein</keyword>
<evidence type="ECO:0000256" key="4">
    <source>
        <dbReference type="ARBA" id="ARBA00022530"/>
    </source>
</evidence>
<comment type="similarity">
    <text evidence="2">Belongs to the fibulin family.</text>
</comment>
<dbReference type="InterPro" id="IPR055088">
    <property type="entry name" value="Fibulin_C"/>
</dbReference>
<feature type="domain" description="Anaphylatoxin-like" evidence="13">
    <location>
        <begin position="31"/>
        <end position="67"/>
    </location>
</feature>
<dbReference type="InterPro" id="IPR000020">
    <property type="entry name" value="Anaphylatoxin/fibulin"/>
</dbReference>
<dbReference type="Gene3D" id="2.10.25.10">
    <property type="entry name" value="Laminin"/>
    <property type="match status" value="9"/>
</dbReference>
<dbReference type="InterPro" id="IPR001881">
    <property type="entry name" value="EGF-like_Ca-bd_dom"/>
</dbReference>
<sequence>MLLTGYLLFLFGFAKSLAQNPASFENVLSACCVEGKQWALEHDTCEGIQVTVDTYSQICAVAQEKCCMQAKNQESCQLGIKTARSMAACEVPNHRNGQCDRDGFKPCCDCCALGLKAFGLSLSCHMEILGEPCNSAYSECCLKGRLIQTDDRDAGTSDDSTPLVRPSPIVPVLSSTRQDSGINGRRCLVANDCEHLCHDTPDGIECACREGYKLNIDGQSCDDINECVIGTHTCQETQICFNTVGGFNCQRRISCGTGYELTDTNTCNDIDECELELHDCTPNLNCVNLRGSFRCVAKVCGEGYITDATGGCIDIDECRAGDYSCPPRSRCVNTVGSYSCRCIEGLVFSKEQQICEDLDECALGISNCQSGTTCINTNGSFTCLEPPTLTCTAGYQPNHDETICVDVNECETGSHTCADGSTCINEIGSFRCQDPIRCGEGTRPSSNKRSCIDINECDEDDTNRCGVGGVCVNLPGTYRCECSRGFRKGNISSGRETCEDIDECKLAMGSHCKYQCMNTPGSYSCVCPHGYTLSRYGRTCKDIDECADKTDNCSASETCFNTRGGFKCVALECPTNYAKLTSRRIRCMRESCKTARDRRACSKLPKQISFHNITVLDGTKTDKPLFRMSFVQSFPNDRYYFLLTKGNDDRAFRVTKKKNKKRQTGIVYTMRPMHGPRDYVVDLTLKLYRRRRWTSFVSRLYIFVSEFKF</sequence>
<dbReference type="PROSITE" id="PS50026">
    <property type="entry name" value="EGF_3"/>
    <property type="match status" value="3"/>
</dbReference>
<dbReference type="PROSITE" id="PS01187">
    <property type="entry name" value="EGF_CA"/>
    <property type="match status" value="3"/>
</dbReference>
<dbReference type="CDD" id="cd00054">
    <property type="entry name" value="EGF_CA"/>
    <property type="match status" value="6"/>
</dbReference>
<gene>
    <name evidence="15" type="primary">Fbln2</name>
</gene>
<evidence type="ECO:0000256" key="9">
    <source>
        <dbReference type="ARBA" id="ARBA00023157"/>
    </source>
</evidence>
<organism evidence="15">
    <name type="scientific">Phallusia mammillata</name>
    <dbReference type="NCBI Taxonomy" id="59560"/>
    <lineage>
        <taxon>Eukaryota</taxon>
        <taxon>Metazoa</taxon>
        <taxon>Chordata</taxon>
        <taxon>Tunicata</taxon>
        <taxon>Ascidiacea</taxon>
        <taxon>Phlebobranchia</taxon>
        <taxon>Ascidiidae</taxon>
        <taxon>Phallusia</taxon>
    </lineage>
</organism>
<dbReference type="EMBL" id="LR785088">
    <property type="protein sequence ID" value="CAB3245011.1"/>
    <property type="molecule type" value="mRNA"/>
</dbReference>
<dbReference type="SMART" id="SM00181">
    <property type="entry name" value="EGF"/>
    <property type="match status" value="9"/>
</dbReference>
<dbReference type="Pfam" id="PF14670">
    <property type="entry name" value="FXa_inhibition"/>
    <property type="match status" value="1"/>
</dbReference>
<evidence type="ECO:0000259" key="14">
    <source>
        <dbReference type="PROSITE" id="PS50026"/>
    </source>
</evidence>
<keyword evidence="3" id="KW-0964">Secreted</keyword>
<dbReference type="SMART" id="SM00104">
    <property type="entry name" value="ANATO"/>
    <property type="match status" value="2"/>
</dbReference>
<keyword evidence="7" id="KW-0677">Repeat</keyword>
<dbReference type="FunFam" id="2.10.25.10:FF:000014">
    <property type="entry name" value="Latent-transforming growth factor beta-binding protein 3"/>
    <property type="match status" value="1"/>
</dbReference>
<evidence type="ECO:0000256" key="3">
    <source>
        <dbReference type="ARBA" id="ARBA00022525"/>
    </source>
</evidence>
<dbReference type="InterPro" id="IPR049883">
    <property type="entry name" value="NOTCH1_EGF-like"/>
</dbReference>
<evidence type="ECO:0000256" key="5">
    <source>
        <dbReference type="ARBA" id="ARBA00022536"/>
    </source>
</evidence>
<name>A0A6F9DD59_9ASCI</name>
<feature type="domain" description="EGF-like" evidence="14">
    <location>
        <begin position="500"/>
        <end position="541"/>
    </location>
</feature>
<evidence type="ECO:0000256" key="8">
    <source>
        <dbReference type="ARBA" id="ARBA00022837"/>
    </source>
</evidence>
<dbReference type="FunFam" id="2.10.25.10:FF:000038">
    <property type="entry name" value="Fibrillin 2"/>
    <property type="match status" value="3"/>
</dbReference>
<accession>A0A6F9DD59</accession>
<dbReference type="SUPFAM" id="SSF57184">
    <property type="entry name" value="Growth factor receptor domain"/>
    <property type="match status" value="2"/>
</dbReference>
<evidence type="ECO:0000256" key="10">
    <source>
        <dbReference type="ARBA" id="ARBA00023180"/>
    </source>
</evidence>
<evidence type="ECO:0000256" key="2">
    <source>
        <dbReference type="ARBA" id="ARBA00006127"/>
    </source>
</evidence>
<dbReference type="InterPro" id="IPR018097">
    <property type="entry name" value="EGF_Ca-bd_CS"/>
</dbReference>
<evidence type="ECO:0000256" key="1">
    <source>
        <dbReference type="ARBA" id="ARBA00004498"/>
    </source>
</evidence>
<proteinExistence type="evidence at transcript level"/>
<dbReference type="PANTHER" id="PTHR24039">
    <property type="entry name" value="FIBRILLIN-RELATED"/>
    <property type="match status" value="1"/>
</dbReference>
<dbReference type="Pfam" id="PF07645">
    <property type="entry name" value="EGF_CA"/>
    <property type="match status" value="8"/>
</dbReference>
<dbReference type="InterPro" id="IPR009030">
    <property type="entry name" value="Growth_fac_rcpt_cys_sf"/>
</dbReference>
<dbReference type="SMART" id="SM00179">
    <property type="entry name" value="EGF_CA"/>
    <property type="match status" value="9"/>
</dbReference>
<dbReference type="PROSITE" id="PS01178">
    <property type="entry name" value="ANAPHYLATOXIN_2"/>
    <property type="match status" value="1"/>
</dbReference>
<dbReference type="FunFam" id="2.10.25.10:FF:000005">
    <property type="entry name" value="Fibrillin 2"/>
    <property type="match status" value="1"/>
</dbReference>
<feature type="domain" description="EGF-like" evidence="14">
    <location>
        <begin position="453"/>
        <end position="499"/>
    </location>
</feature>
<protein>
    <submittedName>
        <fullName evidence="15">Fibulin-2-like</fullName>
    </submittedName>
</protein>
<dbReference type="SUPFAM" id="SSF57196">
    <property type="entry name" value="EGF/Laminin"/>
    <property type="match status" value="2"/>
</dbReference>
<dbReference type="InterPro" id="IPR000152">
    <property type="entry name" value="EGF-type_Asp/Asn_hydroxyl_site"/>
</dbReference>
<reference evidence="15" key="1">
    <citation type="submission" date="2020-04" db="EMBL/GenBank/DDBJ databases">
        <authorList>
            <person name="Neveu A P."/>
        </authorList>
    </citation>
    <scope>NUCLEOTIDE SEQUENCE</scope>
    <source>
        <tissue evidence="15">Whole embryo</tissue>
    </source>
</reference>
<keyword evidence="5 11" id="KW-0245">EGF-like domain</keyword>
<feature type="signal peptide" evidence="12">
    <location>
        <begin position="1"/>
        <end position="18"/>
    </location>
</feature>
<evidence type="ECO:0000259" key="13">
    <source>
        <dbReference type="PROSITE" id="PS01178"/>
    </source>
</evidence>
<dbReference type="GO" id="GO:0005576">
    <property type="term" value="C:extracellular region"/>
    <property type="evidence" value="ECO:0007669"/>
    <property type="project" value="InterPro"/>
</dbReference>
<keyword evidence="4" id="KW-0272">Extracellular matrix</keyword>
<dbReference type="PANTHER" id="PTHR24039:SF33">
    <property type="entry name" value="EGF-CONTAINING FIBULIN-LIKE EXTRACELLULAR MATRIX PROTEIN 1"/>
    <property type="match status" value="1"/>
</dbReference>
<keyword evidence="9" id="KW-1015">Disulfide bond</keyword>
<evidence type="ECO:0000256" key="7">
    <source>
        <dbReference type="ARBA" id="ARBA00022737"/>
    </source>
</evidence>
<dbReference type="GO" id="GO:0005509">
    <property type="term" value="F:calcium ion binding"/>
    <property type="evidence" value="ECO:0007669"/>
    <property type="project" value="InterPro"/>
</dbReference>
<comment type="subcellular location">
    <subcellularLocation>
        <location evidence="1">Secreted</location>
        <location evidence="1">Extracellular space</location>
        <location evidence="1">Extracellular matrix</location>
    </subcellularLocation>
</comment>
<keyword evidence="6 12" id="KW-0732">Signal</keyword>
<evidence type="ECO:0000256" key="6">
    <source>
        <dbReference type="ARBA" id="ARBA00022729"/>
    </source>
</evidence>
<evidence type="ECO:0000256" key="11">
    <source>
        <dbReference type="PROSITE-ProRule" id="PRU00076"/>
    </source>
</evidence>
<dbReference type="PROSITE" id="PS00010">
    <property type="entry name" value="ASX_HYDROXYL"/>
    <property type="match status" value="3"/>
</dbReference>
<dbReference type="InterPro" id="IPR000742">
    <property type="entry name" value="EGF"/>
</dbReference>
<feature type="chain" id="PRO_5026212012" evidence="12">
    <location>
        <begin position="19"/>
        <end position="709"/>
    </location>
</feature>
<evidence type="ECO:0000313" key="15">
    <source>
        <dbReference type="EMBL" id="CAB3245011.1"/>
    </source>
</evidence>
<dbReference type="Pfam" id="PF22914">
    <property type="entry name" value="Fibulin_C"/>
    <property type="match status" value="1"/>
</dbReference>